<sequence>MINITVALRHLDFTQFTKIAVKLILLSEASKLFCFLLKFSNLNALMAERRVEGPSSLPQMSLRYQNGKI</sequence>
<organism evidence="1 2">
    <name type="scientific">Brachionus plicatilis</name>
    <name type="common">Marine rotifer</name>
    <name type="synonym">Brachionus muelleri</name>
    <dbReference type="NCBI Taxonomy" id="10195"/>
    <lineage>
        <taxon>Eukaryota</taxon>
        <taxon>Metazoa</taxon>
        <taxon>Spiralia</taxon>
        <taxon>Gnathifera</taxon>
        <taxon>Rotifera</taxon>
        <taxon>Eurotatoria</taxon>
        <taxon>Monogononta</taxon>
        <taxon>Pseudotrocha</taxon>
        <taxon>Ploima</taxon>
        <taxon>Brachionidae</taxon>
        <taxon>Brachionus</taxon>
    </lineage>
</organism>
<evidence type="ECO:0000313" key="1">
    <source>
        <dbReference type="EMBL" id="RNA28407.1"/>
    </source>
</evidence>
<name>A0A3M7RYK7_BRAPC</name>
<dbReference type="AlphaFoldDB" id="A0A3M7RYK7"/>
<dbReference type="EMBL" id="REGN01002396">
    <property type="protein sequence ID" value="RNA28407.1"/>
    <property type="molecule type" value="Genomic_DNA"/>
</dbReference>
<accession>A0A3M7RYK7</accession>
<dbReference type="Proteomes" id="UP000276133">
    <property type="component" value="Unassembled WGS sequence"/>
</dbReference>
<keyword evidence="2" id="KW-1185">Reference proteome</keyword>
<evidence type="ECO:0000313" key="2">
    <source>
        <dbReference type="Proteomes" id="UP000276133"/>
    </source>
</evidence>
<protein>
    <submittedName>
        <fullName evidence="1">Uncharacterized protein</fullName>
    </submittedName>
</protein>
<proteinExistence type="predicted"/>
<reference evidence="1 2" key="1">
    <citation type="journal article" date="2018" name="Sci. Rep.">
        <title>Genomic signatures of local adaptation to the degree of environmental predictability in rotifers.</title>
        <authorList>
            <person name="Franch-Gras L."/>
            <person name="Hahn C."/>
            <person name="Garcia-Roger E.M."/>
            <person name="Carmona M.J."/>
            <person name="Serra M."/>
            <person name="Gomez A."/>
        </authorList>
    </citation>
    <scope>NUCLEOTIDE SEQUENCE [LARGE SCALE GENOMIC DNA]</scope>
    <source>
        <strain evidence="1">HYR1</strain>
    </source>
</reference>
<comment type="caution">
    <text evidence="1">The sequence shown here is derived from an EMBL/GenBank/DDBJ whole genome shotgun (WGS) entry which is preliminary data.</text>
</comment>
<gene>
    <name evidence="1" type="ORF">BpHYR1_037305</name>
</gene>